<feature type="compositionally biased region" description="Polar residues" evidence="1">
    <location>
        <begin position="42"/>
        <end position="54"/>
    </location>
</feature>
<gene>
    <name evidence="2" type="ORF">CORT_0A05190</name>
</gene>
<feature type="compositionally biased region" description="Basic residues" evidence="1">
    <location>
        <begin position="208"/>
        <end position="221"/>
    </location>
</feature>
<dbReference type="OrthoDB" id="4026805at2759"/>
<feature type="compositionally biased region" description="Low complexity" evidence="1">
    <location>
        <begin position="29"/>
        <end position="41"/>
    </location>
</feature>
<feature type="compositionally biased region" description="Polar residues" evidence="1">
    <location>
        <begin position="162"/>
        <end position="171"/>
    </location>
</feature>
<organism evidence="2 3">
    <name type="scientific">Candida orthopsilosis (strain 90-125)</name>
    <name type="common">Yeast</name>
    <dbReference type="NCBI Taxonomy" id="1136231"/>
    <lineage>
        <taxon>Eukaryota</taxon>
        <taxon>Fungi</taxon>
        <taxon>Dikarya</taxon>
        <taxon>Ascomycota</taxon>
        <taxon>Saccharomycotina</taxon>
        <taxon>Pichiomycetes</taxon>
        <taxon>Debaryomycetaceae</taxon>
        <taxon>Candida/Lodderomyces clade</taxon>
        <taxon>Candida</taxon>
    </lineage>
</organism>
<keyword evidence="3" id="KW-1185">Reference proteome</keyword>
<dbReference type="GeneID" id="14536794"/>
<feature type="compositionally biased region" description="Polar residues" evidence="1">
    <location>
        <begin position="183"/>
        <end position="196"/>
    </location>
</feature>
<evidence type="ECO:0000313" key="2">
    <source>
        <dbReference type="EMBL" id="CCG20907.1"/>
    </source>
</evidence>
<feature type="compositionally biased region" description="Low complexity" evidence="1">
    <location>
        <begin position="298"/>
        <end position="335"/>
    </location>
</feature>
<feature type="region of interest" description="Disordered" evidence="1">
    <location>
        <begin position="116"/>
        <end position="250"/>
    </location>
</feature>
<evidence type="ECO:0000313" key="3">
    <source>
        <dbReference type="Proteomes" id="UP000005018"/>
    </source>
</evidence>
<dbReference type="Proteomes" id="UP000005018">
    <property type="component" value="Chromosome 1"/>
</dbReference>
<feature type="region of interest" description="Disordered" evidence="1">
    <location>
        <begin position="264"/>
        <end position="374"/>
    </location>
</feature>
<feature type="compositionally biased region" description="Polar residues" evidence="1">
    <location>
        <begin position="129"/>
        <end position="155"/>
    </location>
</feature>
<feature type="compositionally biased region" description="Basic and acidic residues" evidence="1">
    <location>
        <begin position="279"/>
        <end position="293"/>
    </location>
</feature>
<name>H8WXW0_CANO9</name>
<feature type="compositionally biased region" description="Basic and acidic residues" evidence="1">
    <location>
        <begin position="362"/>
        <end position="374"/>
    </location>
</feature>
<dbReference type="EMBL" id="HE681719">
    <property type="protein sequence ID" value="CCG20907.1"/>
    <property type="molecule type" value="Genomic_DNA"/>
</dbReference>
<protein>
    <submittedName>
        <fullName evidence="2">Uncharacterized protein</fullName>
    </submittedName>
</protein>
<proteinExistence type="predicted"/>
<dbReference type="RefSeq" id="XP_003866347.1">
    <property type="nucleotide sequence ID" value="XM_003866299.1"/>
</dbReference>
<feature type="compositionally biased region" description="Basic and acidic residues" evidence="1">
    <location>
        <begin position="7"/>
        <end position="21"/>
    </location>
</feature>
<feature type="region of interest" description="Disordered" evidence="1">
    <location>
        <begin position="1"/>
        <end position="54"/>
    </location>
</feature>
<reference evidence="2 3" key="1">
    <citation type="journal article" date="2012" name="PLoS ONE">
        <title>Sequence and analysis of the genome of the pathogenic yeast Candida orthopsilosis.</title>
        <authorList>
            <person name="Riccombeni A."/>
            <person name="Vidanes G."/>
            <person name="Proux-Wera E."/>
            <person name="Wolfe K.H."/>
            <person name="Butler G."/>
        </authorList>
    </citation>
    <scope>NUCLEOTIDE SEQUENCE [LARGE SCALE GENOMIC DNA]</scope>
    <source>
        <strain evidence="2 3">Co 90-125</strain>
    </source>
</reference>
<evidence type="ECO:0000256" key="1">
    <source>
        <dbReference type="SAM" id="MobiDB-lite"/>
    </source>
</evidence>
<sequence length="447" mass="49052">MFVSFKYSKDKSEPAKRDKPPSSDNTQLSDGSRGSSSSSSSTPDQTKSYTTTLKVKNTDILKKSSVDDTEPVEPQPYVVKTDFKAIADKIFNRGTPSRSLIVSFTYNRKIHQEALEAKTSQHQVEEQSAIKSESESTGLKGNSSDHALIKSNSSSPKKRTKPQSTSVNSALSRDPIKLDEVSESTLNDDGTPNSVSEIADSVSPSKIVKVRYSHGKKKQGRPAKEPHEDVIGSDNVGYYLDPTVPNTRVPEEIRNWLASRETSIKTASDYPAALVNSKPRVENKMQQGHKDNSQVRPSSTSSKVSTSGLLHPSSSSISRASTPASSSSLSTSSSPSPTPLPESEPIAPETSGVLVNEYISDTSERPPRREPKRSTIHTCEEALKAMSQYSDLQTDITNSSSERDDLNSYQQVEIDWFKSLIVVAEKLNDLKDTYRTIQLMKRKKASS</sequence>
<dbReference type="AlphaFoldDB" id="H8WXW0"/>
<dbReference type="HOGENOM" id="CLU_612489_0_0_1"/>
<dbReference type="KEGG" id="cot:CORT_0A05190"/>
<accession>H8WXW0</accession>